<evidence type="ECO:0000313" key="2">
    <source>
        <dbReference type="EMBL" id="QJR37736.1"/>
    </source>
</evidence>
<feature type="domain" description="Serine aminopeptidase S33" evidence="1">
    <location>
        <begin position="107"/>
        <end position="210"/>
    </location>
</feature>
<gene>
    <name evidence="2" type="ORF">HKW67_20520</name>
</gene>
<organism evidence="2 3">
    <name type="scientific">Gemmatimonas groenlandica</name>
    <dbReference type="NCBI Taxonomy" id="2732249"/>
    <lineage>
        <taxon>Bacteria</taxon>
        <taxon>Pseudomonadati</taxon>
        <taxon>Gemmatimonadota</taxon>
        <taxon>Gemmatimonadia</taxon>
        <taxon>Gemmatimonadales</taxon>
        <taxon>Gemmatimonadaceae</taxon>
        <taxon>Gemmatimonas</taxon>
    </lineage>
</organism>
<dbReference type="AlphaFoldDB" id="A0A6M4IW36"/>
<reference evidence="2 3" key="1">
    <citation type="submission" date="2020-05" db="EMBL/GenBank/DDBJ databases">
        <title>Complete genome sequence of Gemmatimonas greenlandica TET16.</title>
        <authorList>
            <person name="Zeng Y."/>
        </authorList>
    </citation>
    <scope>NUCLEOTIDE SEQUENCE [LARGE SCALE GENOMIC DNA]</scope>
    <source>
        <strain evidence="2 3">TET16</strain>
    </source>
</reference>
<dbReference type="RefSeq" id="WP_171227171.1">
    <property type="nucleotide sequence ID" value="NZ_CP053085.1"/>
</dbReference>
<name>A0A6M4IW36_9BACT</name>
<proteinExistence type="predicted"/>
<dbReference type="KEGG" id="ggr:HKW67_20520"/>
<dbReference type="Proteomes" id="UP000500938">
    <property type="component" value="Chromosome"/>
</dbReference>
<evidence type="ECO:0000259" key="1">
    <source>
        <dbReference type="Pfam" id="PF12146"/>
    </source>
</evidence>
<sequence length="356" mass="38081">MGMLMGMLMGTMMGKRWRNAGVVLTAALLACEGHTVPPATAVAHTEVRIVVDSGVTLAGDFALPSTPTTAAAGSSALSAVPAVLLLSGSGAQDRDGARTELPGYRPFVDIADTLLAAGFAVLRLDDRGVGASTGRFDGATTEDFARDAAAAVRWLRGHARVQPEHIALVGHSEGALVALLVAHDDPRVWVLGLLGAASRPGREIARWQRATLVTGDLTTWPAAQRAAVLARAESDADAIAATDPWLRTWFSLDPRTIARGVEQPVLLLHGENDRQVPVEQSGELAAALRDARIVRLAHTNHLLLDDFDGDPRGYVRLTSRRVEGEILRALVAFLEQQNGEKRFSEGKTLKKIREIR</sequence>
<dbReference type="Pfam" id="PF12146">
    <property type="entry name" value="Hydrolase_4"/>
    <property type="match status" value="1"/>
</dbReference>
<dbReference type="SUPFAM" id="SSF53474">
    <property type="entry name" value="alpha/beta-Hydrolases"/>
    <property type="match status" value="1"/>
</dbReference>
<dbReference type="InterPro" id="IPR029058">
    <property type="entry name" value="AB_hydrolase_fold"/>
</dbReference>
<accession>A0A6M4IW36</accession>
<dbReference type="PANTHER" id="PTHR43265">
    <property type="entry name" value="ESTERASE ESTD"/>
    <property type="match status" value="1"/>
</dbReference>
<dbReference type="EMBL" id="CP053085">
    <property type="protein sequence ID" value="QJR37736.1"/>
    <property type="molecule type" value="Genomic_DNA"/>
</dbReference>
<dbReference type="PANTHER" id="PTHR43265:SF1">
    <property type="entry name" value="ESTERASE ESTD"/>
    <property type="match status" value="1"/>
</dbReference>
<dbReference type="GO" id="GO:0052689">
    <property type="term" value="F:carboxylic ester hydrolase activity"/>
    <property type="evidence" value="ECO:0007669"/>
    <property type="project" value="TreeGrafter"/>
</dbReference>
<evidence type="ECO:0000313" key="3">
    <source>
        <dbReference type="Proteomes" id="UP000500938"/>
    </source>
</evidence>
<keyword evidence="2" id="KW-0378">Hydrolase</keyword>
<dbReference type="InterPro" id="IPR053145">
    <property type="entry name" value="AB_hydrolase_Est10"/>
</dbReference>
<dbReference type="Gene3D" id="3.40.50.1820">
    <property type="entry name" value="alpha/beta hydrolase"/>
    <property type="match status" value="1"/>
</dbReference>
<dbReference type="InterPro" id="IPR022742">
    <property type="entry name" value="Hydrolase_4"/>
</dbReference>
<keyword evidence="3" id="KW-1185">Reference proteome</keyword>
<protein>
    <submittedName>
        <fullName evidence="2">Alpha/beta fold hydrolase</fullName>
    </submittedName>
</protein>